<dbReference type="EMBL" id="JAAKZZ010000682">
    <property type="protein sequence ID" value="NGO73291.1"/>
    <property type="molecule type" value="Genomic_DNA"/>
</dbReference>
<organism evidence="1 2">
    <name type="scientific">Streptomyces boncukensis</name>
    <dbReference type="NCBI Taxonomy" id="2711219"/>
    <lineage>
        <taxon>Bacteria</taxon>
        <taxon>Bacillati</taxon>
        <taxon>Actinomycetota</taxon>
        <taxon>Actinomycetes</taxon>
        <taxon>Kitasatosporales</taxon>
        <taxon>Streptomycetaceae</taxon>
        <taxon>Streptomyces</taxon>
    </lineage>
</organism>
<evidence type="ECO:0000313" key="1">
    <source>
        <dbReference type="EMBL" id="NGO73291.1"/>
    </source>
</evidence>
<feature type="non-terminal residue" evidence="1">
    <location>
        <position position="812"/>
    </location>
</feature>
<sequence length="812" mass="86669">MAGTSGLAARVEAWRRRAGAWATPASGPGQTVVTHPVVEMLLGTAWTDISEYVRYAEGVSIRWGRSDESTRLQPAQCDLTLDNRDGRFSPRNPAGAYYGLIGRNTPLRVWTQQGEIRRWRFTGELGDLPPRWDSTGTDVYVPVEAAGITRRLGQQEDLHSPLRRGLSRAAGLVAYWPCEEPSGATQFASGIVGDPAMTFTGSPRLSSASDYPGSESIPQVNGSIWRGQVPMYTETGESQVRALVAIDDDGLTDGVVLLRVRTSGSASIWHVVYTSATNGGLHLSVGDQDGNIIETSGTFTGVNGLLMRMSLAMEQDGADIDYALRVHTAADPPVTGWATGTIAGYTFDTVSSVVVAKDGDAGGTGSPGDVAVGHVSVQDVVTSSTDMLTEILAHEGETAGRRIERLCDEEDVEFIATGDLDATEAMGIQAAGGLLDLLQECVDADLGILYEPRDMLGLGYRTRATLYNQTAALALDYSAGETFNRLEPEEDDKNLANRVTASRKGGSSYTAELVTGSLSVQPPPDGVHPYEQSVTVNVETDAQLADHAGWRMHEGTVDEARWPRITVLLHNARIAADDGLVTQVLTAGLGDRLTVSNLLAQVPEDVSQLVQGLHETLRNPEHEIAFVCRPASPWNVATAGDAEQRADTTGAELAAGVGEAVTTFDVLTPVDTAQKWVTAPPPLNGNWSFEDDLDEWTGDGATLDRVAPPGPVADVPFGGSWVMQITPDGVTEFPNAGSDQYAVLPDAEYRLTGWVRCASARTVSLNINWFDGTNSYLSTSSNDLAVAADTWTWMEQTATAPATAAYINAAPT</sequence>
<name>A0A6G4X9F2_9ACTN</name>
<reference evidence="1 2" key="1">
    <citation type="submission" date="2020-02" db="EMBL/GenBank/DDBJ databases">
        <title>Whole-genome analyses of novel actinobacteria.</title>
        <authorList>
            <person name="Sahin N."/>
            <person name="Tatar D."/>
        </authorList>
    </citation>
    <scope>NUCLEOTIDE SEQUENCE [LARGE SCALE GENOMIC DNA]</scope>
    <source>
        <strain evidence="1 2">SB3404</strain>
    </source>
</reference>
<dbReference type="Gene3D" id="2.60.120.260">
    <property type="entry name" value="Galactose-binding domain-like"/>
    <property type="match status" value="1"/>
</dbReference>
<evidence type="ECO:0000313" key="2">
    <source>
        <dbReference type="Proteomes" id="UP000477722"/>
    </source>
</evidence>
<proteinExistence type="predicted"/>
<dbReference type="AlphaFoldDB" id="A0A6G4X9F2"/>
<dbReference type="Proteomes" id="UP000477722">
    <property type="component" value="Unassembled WGS sequence"/>
</dbReference>
<accession>A0A6G4X9F2</accession>
<gene>
    <name evidence="1" type="ORF">G5C65_34170</name>
</gene>
<comment type="caution">
    <text evidence="1">The sequence shown here is derived from an EMBL/GenBank/DDBJ whole genome shotgun (WGS) entry which is preliminary data.</text>
</comment>
<protein>
    <submittedName>
        <fullName evidence="1">Uncharacterized protein</fullName>
    </submittedName>
</protein>
<dbReference type="RefSeq" id="WP_165302947.1">
    <property type="nucleotide sequence ID" value="NZ_JAAKZZ010000682.1"/>
</dbReference>
<keyword evidence="2" id="KW-1185">Reference proteome</keyword>